<evidence type="ECO:0000313" key="3">
    <source>
        <dbReference type="Proteomes" id="UP000547973"/>
    </source>
</evidence>
<evidence type="ECO:0000313" key="2">
    <source>
        <dbReference type="EMBL" id="NYI41279.1"/>
    </source>
</evidence>
<feature type="region of interest" description="Disordered" evidence="1">
    <location>
        <begin position="138"/>
        <end position="167"/>
    </location>
</feature>
<accession>A0A7Z0CHX4</accession>
<dbReference type="Gene3D" id="1.25.10.10">
    <property type="entry name" value="Leucine-rich Repeat Variant"/>
    <property type="match status" value="1"/>
</dbReference>
<sequence length="167" mass="17960">MINIYGRARPMGIGRAESRIEADLAALDPTGGDLHAAHGSGTIEVVSPAPADIVQVEGDSRAHATDGVNRMRRASDVDTDAGELARLVMDADEDVRWWAAQNPSTPTLALVACLEEEVHHLVITALLNNPQLPSDNIERFAKHPSPDVKRAASRRLKEMVSESPQSG</sequence>
<reference evidence="2 3" key="1">
    <citation type="submission" date="2020-07" db="EMBL/GenBank/DDBJ databases">
        <title>Sequencing the genomes of 1000 actinobacteria strains.</title>
        <authorList>
            <person name="Klenk H.-P."/>
        </authorList>
    </citation>
    <scope>NUCLEOTIDE SEQUENCE [LARGE SCALE GENOMIC DNA]</scope>
    <source>
        <strain evidence="2 3">DSM 19970</strain>
    </source>
</reference>
<dbReference type="InterPro" id="IPR011989">
    <property type="entry name" value="ARM-like"/>
</dbReference>
<evidence type="ECO:0000256" key="1">
    <source>
        <dbReference type="SAM" id="MobiDB-lite"/>
    </source>
</evidence>
<dbReference type="SUPFAM" id="SSF48371">
    <property type="entry name" value="ARM repeat"/>
    <property type="match status" value="1"/>
</dbReference>
<evidence type="ECO:0008006" key="4">
    <source>
        <dbReference type="Google" id="ProtNLM"/>
    </source>
</evidence>
<name>A0A7Z0CHX4_9MICO</name>
<dbReference type="OrthoDB" id="5139897at2"/>
<dbReference type="AlphaFoldDB" id="A0A7Z0CHX4"/>
<dbReference type="EMBL" id="JACBZO010000001">
    <property type="protein sequence ID" value="NYI41279.1"/>
    <property type="molecule type" value="Genomic_DNA"/>
</dbReference>
<keyword evidence="3" id="KW-1185">Reference proteome</keyword>
<dbReference type="Proteomes" id="UP000547973">
    <property type="component" value="Unassembled WGS sequence"/>
</dbReference>
<dbReference type="InterPro" id="IPR016024">
    <property type="entry name" value="ARM-type_fold"/>
</dbReference>
<proteinExistence type="predicted"/>
<protein>
    <recommendedName>
        <fullName evidence="4">HEAT repeat-containing protein</fullName>
    </recommendedName>
</protein>
<gene>
    <name evidence="2" type="ORF">BKA03_001398</name>
</gene>
<comment type="caution">
    <text evidence="2">The sequence shown here is derived from an EMBL/GenBank/DDBJ whole genome shotgun (WGS) entry which is preliminary data.</text>
</comment>
<dbReference type="RefSeq" id="WP_152649535.1">
    <property type="nucleotide sequence ID" value="NZ_BBRC01000005.1"/>
</dbReference>
<feature type="compositionally biased region" description="Basic and acidic residues" evidence="1">
    <location>
        <begin position="138"/>
        <end position="160"/>
    </location>
</feature>
<organism evidence="2 3">
    <name type="scientific">Demequina lutea</name>
    <dbReference type="NCBI Taxonomy" id="431489"/>
    <lineage>
        <taxon>Bacteria</taxon>
        <taxon>Bacillati</taxon>
        <taxon>Actinomycetota</taxon>
        <taxon>Actinomycetes</taxon>
        <taxon>Micrococcales</taxon>
        <taxon>Demequinaceae</taxon>
        <taxon>Demequina</taxon>
    </lineage>
</organism>